<keyword evidence="1" id="KW-0812">Transmembrane</keyword>
<feature type="transmembrane region" description="Helical" evidence="1">
    <location>
        <begin position="108"/>
        <end position="127"/>
    </location>
</feature>
<keyword evidence="1" id="KW-1133">Transmembrane helix</keyword>
<feature type="transmembrane region" description="Helical" evidence="1">
    <location>
        <begin position="160"/>
        <end position="181"/>
    </location>
</feature>
<reference evidence="2 3" key="1">
    <citation type="submission" date="2020-01" db="EMBL/GenBank/DDBJ databases">
        <title>Genomic analysis of Aminipila sp. CBA3637.</title>
        <authorList>
            <person name="Kim Y.B."/>
            <person name="Roh S.W."/>
        </authorList>
    </citation>
    <scope>NUCLEOTIDE SEQUENCE [LARGE SCALE GENOMIC DNA]</scope>
    <source>
        <strain evidence="2 3">CBA3637</strain>
    </source>
</reference>
<evidence type="ECO:0000313" key="3">
    <source>
        <dbReference type="Proteomes" id="UP000463883"/>
    </source>
</evidence>
<organism evidence="2 3">
    <name type="scientific">Aminipila terrae</name>
    <dbReference type="NCBI Taxonomy" id="2697030"/>
    <lineage>
        <taxon>Bacteria</taxon>
        <taxon>Bacillati</taxon>
        <taxon>Bacillota</taxon>
        <taxon>Clostridia</taxon>
        <taxon>Peptostreptococcales</taxon>
        <taxon>Anaerovoracaceae</taxon>
        <taxon>Aminipila</taxon>
    </lineage>
</organism>
<dbReference type="Pfam" id="PF19845">
    <property type="entry name" value="DUF6320"/>
    <property type="match status" value="1"/>
</dbReference>
<feature type="transmembrane region" description="Helical" evidence="1">
    <location>
        <begin position="187"/>
        <end position="206"/>
    </location>
</feature>
<feature type="transmembrane region" description="Helical" evidence="1">
    <location>
        <begin position="76"/>
        <end position="96"/>
    </location>
</feature>
<evidence type="ECO:0000313" key="2">
    <source>
        <dbReference type="EMBL" id="QHI73367.1"/>
    </source>
</evidence>
<feature type="transmembrane region" description="Helical" evidence="1">
    <location>
        <begin position="133"/>
        <end position="153"/>
    </location>
</feature>
<dbReference type="EMBL" id="CP047591">
    <property type="protein sequence ID" value="QHI73367.1"/>
    <property type="molecule type" value="Genomic_DNA"/>
</dbReference>
<gene>
    <name evidence="2" type="ORF">Ami3637_14155</name>
</gene>
<dbReference type="RefSeq" id="WP_162363132.1">
    <property type="nucleotide sequence ID" value="NZ_CP047591.1"/>
</dbReference>
<protein>
    <submittedName>
        <fullName evidence="2">Uncharacterized protein</fullName>
    </submittedName>
</protein>
<feature type="transmembrane region" description="Helical" evidence="1">
    <location>
        <begin position="48"/>
        <end position="70"/>
    </location>
</feature>
<dbReference type="Proteomes" id="UP000463883">
    <property type="component" value="Chromosome"/>
</dbReference>
<keyword evidence="1" id="KW-0472">Membrane</keyword>
<dbReference type="KEGG" id="amic:Ami3637_14155"/>
<sequence length="221" mass="25112">MLYCEYCKVKVAGLHKKCPLCHCNLSGESQDDLPQYPMIKSEISKVYFIFKLMKLAAISACVVSVLINYISYKQTMWSAFVIAGLACGWLLMTIGIKRKANLIKLLQWELYITCGLAALWDYFTGWHRWSIEFVLPCSCIACMVSIAILSAILKKQPSEYLIYLNLVNILGFVPIVFFMLGWLQIELPSAICVGCSFLFLTGIVLFKRHAAYGEIKKRLHV</sequence>
<accession>A0A6P1MHK1</accession>
<dbReference type="AlphaFoldDB" id="A0A6P1MHK1"/>
<keyword evidence="3" id="KW-1185">Reference proteome</keyword>
<evidence type="ECO:0000256" key="1">
    <source>
        <dbReference type="SAM" id="Phobius"/>
    </source>
</evidence>
<name>A0A6P1MHK1_9FIRM</name>
<dbReference type="InterPro" id="IPR046283">
    <property type="entry name" value="DUF6320"/>
</dbReference>
<proteinExistence type="predicted"/>